<dbReference type="InterPro" id="IPR029030">
    <property type="entry name" value="Caspase-like_dom_sf"/>
</dbReference>
<dbReference type="NCBIfam" id="NF033707">
    <property type="entry name" value="T9SS_sortase"/>
    <property type="match status" value="1"/>
</dbReference>
<dbReference type="AlphaFoldDB" id="F4MLU4"/>
<dbReference type="GO" id="GO:0008234">
    <property type="term" value="F:cysteine-type peptidase activity"/>
    <property type="evidence" value="ECO:0007669"/>
    <property type="project" value="InterPro"/>
</dbReference>
<dbReference type="CDD" id="cd02258">
    <property type="entry name" value="Peptidase_C25_N"/>
    <property type="match status" value="1"/>
</dbReference>
<dbReference type="MEROPS" id="C25.004"/>
<gene>
    <name evidence="3" type="ORF">S3_816_0009</name>
</gene>
<organism evidence="3">
    <name type="scientific">uncultured Flavobacteriia bacterium</name>
    <dbReference type="NCBI Taxonomy" id="212695"/>
    <lineage>
        <taxon>Bacteria</taxon>
        <taxon>Pseudomonadati</taxon>
        <taxon>Bacteroidota</taxon>
        <taxon>Flavobacteriia</taxon>
        <taxon>environmental samples</taxon>
    </lineage>
</organism>
<dbReference type="Gene3D" id="3.40.50.10390">
    <property type="entry name" value="Gingipain r, domain 1"/>
    <property type="match status" value="1"/>
</dbReference>
<dbReference type="EMBL" id="FQ032808">
    <property type="protein sequence ID" value="CBL87107.1"/>
    <property type="molecule type" value="Genomic_DNA"/>
</dbReference>
<accession>F4MLU4</accession>
<keyword evidence="1" id="KW-0732">Signal</keyword>
<dbReference type="InterPro" id="IPR001769">
    <property type="entry name" value="Gingipain"/>
</dbReference>
<evidence type="ECO:0000256" key="1">
    <source>
        <dbReference type="ARBA" id="ARBA00022729"/>
    </source>
</evidence>
<evidence type="ECO:0000313" key="3">
    <source>
        <dbReference type="EMBL" id="CBL87107.1"/>
    </source>
</evidence>
<evidence type="ECO:0000259" key="2">
    <source>
        <dbReference type="Pfam" id="PF01364"/>
    </source>
</evidence>
<sequence length="1153" mass="127086">MNLLHKLHHFLFKIPVLLCLSSQLYGQNDSSVLSNGSWAKVAVSEQGIYSLTAQDLETLGLGSSPFDTEKIGIYGRTSGALPEVNSVLRENDLLPLHIFIEDGNDGKFSGSDRIYFYGESPKKWQYNVDSDGYEFVKNIYSDEQIYFVTTTEGGERIQNSPQLTGSSLVINRYSHLAHYEIDNQNLVGSGRQWFGELFDFTLSRNIDLGLDALDSLSSAKFRVRAIARSTIAGTKLDISSGQGSFGSLTFGAVSSSSGADYAASSFLQANQSYSSGNWGDVNLSFDRSINSSASAWLDYINVSADSPFRWRQMSMVWNFPPQDTGVVQANLSWVSGGLAANGKIWNVTNPISPTKIQPLSFFSGGNAKWGIKMRGDTSQKILIFQPGSTGTPILIGPVPNQNLHGLSSVDYILVSPEHLMPEAQRLAEFHNSQGQLRAMAIDVQKIYNEFSSGVQDITAIKDFLRHLWKKATAEEDRPEFLLLFGDASYDFKNRITPNTNQIPIYQSEKSFSLYSSFSTDDFFGFMDDDEGNNLRAKKLDLCIGRIPVNTSSEAQNVVDKILSYSNPKTSRGVWRKKLLFVSDDVDAGWEAVLTSIPDAIAQRIDTLYPFLDVRKMYSDSYEQQSSSGSQSYPDLRSDLIQNINDGNLVTAYVGHGGEVGWSSENILQLNDTKNFSNANRLPLFITVTCEFSRLDDPLRTSAGEHLLLNPNGGAIALLSTTRVVYVDGAATLNDSIFRVAFEKEDGRFRTFGQILRSAKNSTTTSDKLRFSLLGDPAIRLNVPEHQVVIDSVNSRYFNSGNDSIFVQTSDTLKALSYNEISGHIESGLTNEFLDQVNGEIEITLYDKASSESTLKNDNQGPFINFEQRNNIAYRGKAKVKDGRFDAQWILPLDISLDLGKGKFSFYAQFDSSDASGSDQRIWIGGIDTEAPLDIDGPLISVFMDDTSFVSGGITGPSPLGIIKLMDESGINTVGTGIGHDLMGCLDGDWNKSFSLNSRYVSDPGTYKKGTATWPFMDLEDGPHDFFVRAWDSYNNISQSSVSFEVVSKDNLQLGAFRVYPNPGMGPFQLDVEHNTKGDSISVVWSIQNSNGATVHSNQWIGVADDSVVNSDPWTGRGNSGNILPAGWYVARVEITRLSDGQSVKAAERIILLN</sequence>
<reference evidence="3" key="1">
    <citation type="submission" date="2010-05" db="EMBL/GenBank/DDBJ databases">
        <authorList>
            <person name="Genoscope - CEA"/>
        </authorList>
    </citation>
    <scope>NUCLEOTIDE SEQUENCE</scope>
</reference>
<dbReference type="Gene3D" id="3.40.50.1460">
    <property type="match status" value="1"/>
</dbReference>
<dbReference type="Pfam" id="PF01364">
    <property type="entry name" value="Peptidase_C25"/>
    <property type="match status" value="1"/>
</dbReference>
<proteinExistence type="predicted"/>
<protein>
    <recommendedName>
        <fullName evidence="2">Gingipain domain-containing protein</fullName>
    </recommendedName>
</protein>
<feature type="domain" description="Gingipain" evidence="2">
    <location>
        <begin position="411"/>
        <end position="780"/>
    </location>
</feature>
<dbReference type="GO" id="GO:0006508">
    <property type="term" value="P:proteolysis"/>
    <property type="evidence" value="ECO:0007669"/>
    <property type="project" value="InterPro"/>
</dbReference>
<dbReference type="InterPro" id="IPR029031">
    <property type="entry name" value="Gingipain_N_sf"/>
</dbReference>
<reference evidence="3" key="2">
    <citation type="journal article" date="2012" name="Environ. Microbiol.">
        <title>Genomic content of uncultured Bacteroidetes from contrasting oceanic provinces in the North Atlantic Ocean.</title>
        <authorList>
            <person name="Gomez-Pereira P.R."/>
            <person name="Schuler M."/>
            <person name="Fuchs B.M."/>
            <person name="Bennke C."/>
            <person name="Teeling H."/>
            <person name="Waldmann J."/>
            <person name="Richter M."/>
            <person name="Barbe V."/>
            <person name="Bataille E."/>
            <person name="Glockner F.O."/>
            <person name="Amann R."/>
        </authorList>
    </citation>
    <scope>NUCLEOTIDE SEQUENCE</scope>
</reference>
<dbReference type="SUPFAM" id="SSF52129">
    <property type="entry name" value="Caspase-like"/>
    <property type="match status" value="1"/>
</dbReference>
<name>F4MLU4_9BACT</name>